<dbReference type="PROSITE" id="PS50835">
    <property type="entry name" value="IG_LIKE"/>
    <property type="match status" value="2"/>
</dbReference>
<keyword evidence="8" id="KW-1185">Reference proteome</keyword>
<dbReference type="Gene3D" id="2.60.40.10">
    <property type="entry name" value="Immunoglobulins"/>
    <property type="match status" value="2"/>
</dbReference>
<keyword evidence="1" id="KW-0732">Signal</keyword>
<name>A0A6P6QDQ6_CARAU</name>
<feature type="region of interest" description="Disordered" evidence="5">
    <location>
        <begin position="516"/>
        <end position="542"/>
    </location>
</feature>
<dbReference type="KEGG" id="caua:113111277"/>
<evidence type="ECO:0000256" key="2">
    <source>
        <dbReference type="ARBA" id="ARBA00023157"/>
    </source>
</evidence>
<dbReference type="InterPro" id="IPR003598">
    <property type="entry name" value="Ig_sub2"/>
</dbReference>
<evidence type="ECO:0000256" key="6">
    <source>
        <dbReference type="SAM" id="Phobius"/>
    </source>
</evidence>
<keyword evidence="4" id="KW-0393">Immunoglobulin domain</keyword>
<dbReference type="InterPro" id="IPR052598">
    <property type="entry name" value="IgSF_CEA-related"/>
</dbReference>
<sequence length="542" mass="60510">MSTRFHCSVNNKVLLWCVHLDIELISPARMDSKHLTLILIGISVLHPRMDALQKLDKPVLSGPNAALENSVVDFSCEIPKKPSGLSVHYELYVESNLGKMIGEYSSLSGELATFSQYIRKKHDGRLICKASGHNNTDIESSFSDGWDFRVIVPVGEVSIFPHRNIENIWEGEALSLQCIKTKGTYVSYEWLLNGAPVQTPYDRNNDTLNIHRVSALNTGIYTCEASNQYNETIFNSSSSVSVNVREYVSKPELSVDVVKLEDGGYKAIITCQSTKGTLPITFNLLNHTDLILTETTDTTSALFSIPIELNRYMGRMRCNASNQGNWVLSEPYDLTVDVNCPALSESVGGAVTVTAFRHVALDFQVVSVELLCKVERGTFPNYSWFLNDSRLQDGGGSDQALLLLSVDRHRAGFYHCQASDRFDNSSSISSPKMLISKEALNTLSPSVVIVVFTSFALLNVAVIACCIYGVVLRRRYSREYPLTEQRTRITDKWEDDEDEDEDHLMLEGFEEDAVQADRLSDSAENEDQSVDETVLYEGTLSE</sequence>
<dbReference type="InterPro" id="IPR036179">
    <property type="entry name" value="Ig-like_dom_sf"/>
</dbReference>
<dbReference type="SUPFAM" id="SSF48726">
    <property type="entry name" value="Immunoglobulin"/>
    <property type="match status" value="2"/>
</dbReference>
<dbReference type="Proteomes" id="UP000515129">
    <property type="component" value="Chromosome 11"/>
</dbReference>
<dbReference type="InterPro" id="IPR013783">
    <property type="entry name" value="Ig-like_fold"/>
</dbReference>
<dbReference type="RefSeq" id="XP_026131673.1">
    <property type="nucleotide sequence ID" value="XM_026275888.1"/>
</dbReference>
<gene>
    <name evidence="9" type="primary">LOC113111277</name>
</gene>
<dbReference type="InterPro" id="IPR040878">
    <property type="entry name" value="IL-40-like_Ig"/>
</dbReference>
<evidence type="ECO:0000256" key="3">
    <source>
        <dbReference type="ARBA" id="ARBA00023180"/>
    </source>
</evidence>
<dbReference type="Pfam" id="PF13927">
    <property type="entry name" value="Ig_3"/>
    <property type="match status" value="1"/>
</dbReference>
<dbReference type="AlphaFoldDB" id="A0A6P6QDQ6"/>
<dbReference type="CDD" id="cd00096">
    <property type="entry name" value="Ig"/>
    <property type="match status" value="1"/>
</dbReference>
<dbReference type="InterPro" id="IPR003599">
    <property type="entry name" value="Ig_sub"/>
</dbReference>
<evidence type="ECO:0000256" key="1">
    <source>
        <dbReference type="ARBA" id="ARBA00022729"/>
    </source>
</evidence>
<keyword evidence="2" id="KW-1015">Disulfide bond</keyword>
<keyword evidence="6" id="KW-0472">Membrane</keyword>
<evidence type="ECO:0000256" key="4">
    <source>
        <dbReference type="ARBA" id="ARBA00023319"/>
    </source>
</evidence>
<feature type="domain" description="Ig-like" evidence="7">
    <location>
        <begin position="341"/>
        <end position="429"/>
    </location>
</feature>
<protein>
    <submittedName>
        <fullName evidence="9">Fc receptor-like protein 5 isoform X1</fullName>
    </submittedName>
</protein>
<proteinExistence type="predicted"/>
<organism evidence="8 9">
    <name type="scientific">Carassius auratus</name>
    <name type="common">Goldfish</name>
    <dbReference type="NCBI Taxonomy" id="7957"/>
    <lineage>
        <taxon>Eukaryota</taxon>
        <taxon>Metazoa</taxon>
        <taxon>Chordata</taxon>
        <taxon>Craniata</taxon>
        <taxon>Vertebrata</taxon>
        <taxon>Euteleostomi</taxon>
        <taxon>Actinopterygii</taxon>
        <taxon>Neopterygii</taxon>
        <taxon>Teleostei</taxon>
        <taxon>Ostariophysi</taxon>
        <taxon>Cypriniformes</taxon>
        <taxon>Cyprinidae</taxon>
        <taxon>Cyprininae</taxon>
        <taxon>Carassius</taxon>
    </lineage>
</organism>
<keyword evidence="6" id="KW-0812">Transmembrane</keyword>
<dbReference type="SMART" id="SM00409">
    <property type="entry name" value="IG"/>
    <property type="match status" value="2"/>
</dbReference>
<dbReference type="Pfam" id="PF17736">
    <property type="entry name" value="Ig_C17orf99"/>
    <property type="match status" value="1"/>
</dbReference>
<dbReference type="PANTHER" id="PTHR44337:SF20">
    <property type="entry name" value="CARCINOEMBRYONIC ANTIGEN-RELATED CELL ADHESION MOLECULE 5-RELATED"/>
    <property type="match status" value="1"/>
</dbReference>
<dbReference type="SMART" id="SM00408">
    <property type="entry name" value="IGc2"/>
    <property type="match status" value="2"/>
</dbReference>
<keyword evidence="3" id="KW-0325">Glycoprotein</keyword>
<evidence type="ECO:0000313" key="8">
    <source>
        <dbReference type="Proteomes" id="UP000515129"/>
    </source>
</evidence>
<dbReference type="PANTHER" id="PTHR44337">
    <property type="entry name" value="CARCINOEMBRYONIC ANTIGEN-RELATED CELL ADHESION MOLECULE 8"/>
    <property type="match status" value="1"/>
</dbReference>
<feature type="domain" description="Ig-like" evidence="7">
    <location>
        <begin position="161"/>
        <end position="241"/>
    </location>
</feature>
<accession>A0A6P6QDQ6</accession>
<feature type="transmembrane region" description="Helical" evidence="6">
    <location>
        <begin position="447"/>
        <end position="471"/>
    </location>
</feature>
<evidence type="ECO:0000259" key="7">
    <source>
        <dbReference type="PROSITE" id="PS50835"/>
    </source>
</evidence>
<dbReference type="GeneID" id="113111277"/>
<evidence type="ECO:0000313" key="9">
    <source>
        <dbReference type="RefSeq" id="XP_026131673.1"/>
    </source>
</evidence>
<keyword evidence="6" id="KW-1133">Transmembrane helix</keyword>
<dbReference type="OrthoDB" id="9947088at2759"/>
<evidence type="ECO:0000256" key="5">
    <source>
        <dbReference type="SAM" id="MobiDB-lite"/>
    </source>
</evidence>
<dbReference type="InterPro" id="IPR007110">
    <property type="entry name" value="Ig-like_dom"/>
</dbReference>
<reference evidence="9" key="1">
    <citation type="submission" date="2025-08" db="UniProtKB">
        <authorList>
            <consortium name="RefSeq"/>
        </authorList>
    </citation>
    <scope>IDENTIFICATION</scope>
    <source>
        <strain evidence="9">Wakin</strain>
        <tissue evidence="9">Muscle</tissue>
    </source>
</reference>